<proteinExistence type="inferred from homology"/>
<gene>
    <name evidence="9" type="ORF">SAMN04488118_105304</name>
</gene>
<keyword evidence="7 8" id="KW-0472">Membrane</keyword>
<keyword evidence="10" id="KW-1185">Reference proteome</keyword>
<feature type="transmembrane region" description="Helical" evidence="8">
    <location>
        <begin position="170"/>
        <end position="192"/>
    </location>
</feature>
<dbReference type="GO" id="GO:0033214">
    <property type="term" value="P:siderophore-iron import into cell"/>
    <property type="evidence" value="ECO:0007669"/>
    <property type="project" value="TreeGrafter"/>
</dbReference>
<dbReference type="Gene3D" id="1.10.3470.10">
    <property type="entry name" value="ABC transporter involved in vitamin B12 uptake, BtuC"/>
    <property type="match status" value="1"/>
</dbReference>
<dbReference type="InterPro" id="IPR037294">
    <property type="entry name" value="ABC_BtuC-like"/>
</dbReference>
<evidence type="ECO:0000256" key="8">
    <source>
        <dbReference type="SAM" id="Phobius"/>
    </source>
</evidence>
<feature type="transmembrane region" description="Helical" evidence="8">
    <location>
        <begin position="128"/>
        <end position="149"/>
    </location>
</feature>
<dbReference type="InterPro" id="IPR000522">
    <property type="entry name" value="ABC_transptr_permease_BtuC"/>
</dbReference>
<feature type="transmembrane region" description="Helical" evidence="8">
    <location>
        <begin position="6"/>
        <end position="25"/>
    </location>
</feature>
<evidence type="ECO:0000313" key="10">
    <source>
        <dbReference type="Proteomes" id="UP000198767"/>
    </source>
</evidence>
<evidence type="ECO:0000256" key="2">
    <source>
        <dbReference type="ARBA" id="ARBA00007935"/>
    </source>
</evidence>
<dbReference type="OrthoDB" id="9796260at2"/>
<name>A0A1G5QS63_9RHOB</name>
<dbReference type="AlphaFoldDB" id="A0A1G5QS63"/>
<dbReference type="EMBL" id="FMWG01000005">
    <property type="protein sequence ID" value="SCZ64724.1"/>
    <property type="molecule type" value="Genomic_DNA"/>
</dbReference>
<comment type="subcellular location">
    <subcellularLocation>
        <location evidence="1">Cell membrane</location>
        <topology evidence="1">Multi-pass membrane protein</topology>
    </subcellularLocation>
</comment>
<evidence type="ECO:0000313" key="9">
    <source>
        <dbReference type="EMBL" id="SCZ64724.1"/>
    </source>
</evidence>
<evidence type="ECO:0000256" key="1">
    <source>
        <dbReference type="ARBA" id="ARBA00004651"/>
    </source>
</evidence>
<dbReference type="Pfam" id="PF01032">
    <property type="entry name" value="FecCD"/>
    <property type="match status" value="1"/>
</dbReference>
<feature type="transmembrane region" description="Helical" evidence="8">
    <location>
        <begin position="262"/>
        <end position="282"/>
    </location>
</feature>
<feature type="transmembrane region" description="Helical" evidence="8">
    <location>
        <begin position="70"/>
        <end position="93"/>
    </location>
</feature>
<evidence type="ECO:0000256" key="6">
    <source>
        <dbReference type="ARBA" id="ARBA00022989"/>
    </source>
</evidence>
<dbReference type="GO" id="GO:0022857">
    <property type="term" value="F:transmembrane transporter activity"/>
    <property type="evidence" value="ECO:0007669"/>
    <property type="project" value="InterPro"/>
</dbReference>
<reference evidence="9 10" key="1">
    <citation type="submission" date="2016-10" db="EMBL/GenBank/DDBJ databases">
        <authorList>
            <person name="de Groot N.N."/>
        </authorList>
    </citation>
    <scope>NUCLEOTIDE SEQUENCE [LARGE SCALE GENOMIC DNA]</scope>
    <source>
        <strain evidence="9 10">U95</strain>
    </source>
</reference>
<feature type="transmembrane region" description="Helical" evidence="8">
    <location>
        <begin position="288"/>
        <end position="309"/>
    </location>
</feature>
<comment type="similarity">
    <text evidence="2">Belongs to the binding-protein-dependent transport system permease family. FecCD subfamily.</text>
</comment>
<keyword evidence="3" id="KW-0813">Transport</keyword>
<dbReference type="PANTHER" id="PTHR30472:SF19">
    <property type="entry name" value="PETROBACTIN IMPORT SYSTEM PERMEASE PROTEIN YCLO"/>
    <property type="match status" value="1"/>
</dbReference>
<feature type="transmembrane region" description="Helical" evidence="8">
    <location>
        <begin position="37"/>
        <end position="58"/>
    </location>
</feature>
<organism evidence="9 10">
    <name type="scientific">Epibacterium ulvae</name>
    <dbReference type="NCBI Taxonomy" id="1156985"/>
    <lineage>
        <taxon>Bacteria</taxon>
        <taxon>Pseudomonadati</taxon>
        <taxon>Pseudomonadota</taxon>
        <taxon>Alphaproteobacteria</taxon>
        <taxon>Rhodobacterales</taxon>
        <taxon>Roseobacteraceae</taxon>
        <taxon>Epibacterium</taxon>
    </lineage>
</organism>
<feature type="transmembrane region" description="Helical" evidence="8">
    <location>
        <begin position="222"/>
        <end position="250"/>
    </location>
</feature>
<evidence type="ECO:0000256" key="7">
    <source>
        <dbReference type="ARBA" id="ARBA00023136"/>
    </source>
</evidence>
<dbReference type="STRING" id="1156985.SAMN04488118_105304"/>
<accession>A0A1G5QS63</accession>
<dbReference type="PANTHER" id="PTHR30472">
    <property type="entry name" value="FERRIC ENTEROBACTIN TRANSPORT SYSTEM PERMEASE PROTEIN"/>
    <property type="match status" value="1"/>
</dbReference>
<evidence type="ECO:0000256" key="5">
    <source>
        <dbReference type="ARBA" id="ARBA00022692"/>
    </source>
</evidence>
<evidence type="ECO:0000256" key="3">
    <source>
        <dbReference type="ARBA" id="ARBA00022448"/>
    </source>
</evidence>
<dbReference type="RefSeq" id="WP_090218709.1">
    <property type="nucleotide sequence ID" value="NZ_FMWG01000005.1"/>
</dbReference>
<dbReference type="SUPFAM" id="SSF81345">
    <property type="entry name" value="ABC transporter involved in vitamin B12 uptake, BtuC"/>
    <property type="match status" value="1"/>
</dbReference>
<keyword evidence="4" id="KW-1003">Cell membrane</keyword>
<dbReference type="GO" id="GO:0005886">
    <property type="term" value="C:plasma membrane"/>
    <property type="evidence" value="ECO:0007669"/>
    <property type="project" value="UniProtKB-SubCell"/>
</dbReference>
<keyword evidence="5 8" id="KW-0812">Transmembrane</keyword>
<feature type="transmembrane region" description="Helical" evidence="8">
    <location>
        <begin position="100"/>
        <end position="122"/>
    </location>
</feature>
<dbReference type="Proteomes" id="UP000198767">
    <property type="component" value="Unassembled WGS sequence"/>
</dbReference>
<evidence type="ECO:0000256" key="4">
    <source>
        <dbReference type="ARBA" id="ARBA00022475"/>
    </source>
</evidence>
<keyword evidence="6 8" id="KW-1133">Transmembrane helix</keyword>
<sequence>MADRRVFFLTFAVLTAAAVFLLWGNAWQSSYVLKLRAVKLGGLICVGLSVGIATVLFQTLSNNRVLTPSIMGFDALFLLMKTVVVFVSVGLSLPPVSAAAGFLADTAVMIAATLVVFVLVLRRTRQDIQLLILVGVIIGLLFRTLAGFLQRLLDPSEFAMVQADMFAQFGGIDAQALLIASLLLTLLFVWLWRSHRVLDVMALGRDPARALGLPFDQLQLQLLAAIAVLVSVSTALVGPLAFLGLLVTALTHSLMQSHHHALLLPGAGLIACLVLIAGQTLFERVLHLESSLAVVIEFCGGLLFLILLAKGKIK</sequence>
<protein>
    <submittedName>
        <fullName evidence="9">Iron complex transport system permease protein</fullName>
    </submittedName>
</protein>